<dbReference type="InterPro" id="IPR012349">
    <property type="entry name" value="Split_barrel_FMN-bd"/>
</dbReference>
<evidence type="ECO:0000313" key="3">
    <source>
        <dbReference type="Proteomes" id="UP001498771"/>
    </source>
</evidence>
<proteinExistence type="predicted"/>
<dbReference type="GeneID" id="90038773"/>
<dbReference type="SUPFAM" id="SSF50475">
    <property type="entry name" value="FMN-binding split barrel"/>
    <property type="match status" value="1"/>
</dbReference>
<keyword evidence="3" id="KW-1185">Reference proteome</keyword>
<dbReference type="Pfam" id="PF12766">
    <property type="entry name" value="Pyridox_oxase_2"/>
    <property type="match status" value="1"/>
</dbReference>
<gene>
    <name evidence="2" type="ORF">BZA70DRAFT_282347</name>
</gene>
<feature type="domain" description="Pyridoxamine 5'-phosphate oxidase Alr4036 family FMN-binding" evidence="1">
    <location>
        <begin position="64"/>
        <end position="159"/>
    </location>
</feature>
<reference evidence="2 3" key="1">
    <citation type="submission" date="2024-03" db="EMBL/GenBank/DDBJ databases">
        <title>Genome-scale model development and genomic sequencing of the oleaginous clade Lipomyces.</title>
        <authorList>
            <consortium name="Lawrence Berkeley National Laboratory"/>
            <person name="Czajka J.J."/>
            <person name="Han Y."/>
            <person name="Kim J."/>
            <person name="Mondo S.J."/>
            <person name="Hofstad B.A."/>
            <person name="Robles A."/>
            <person name="Haridas S."/>
            <person name="Riley R."/>
            <person name="LaButti K."/>
            <person name="Pangilinan J."/>
            <person name="Andreopoulos W."/>
            <person name="Lipzen A."/>
            <person name="Yan J."/>
            <person name="Wang M."/>
            <person name="Ng V."/>
            <person name="Grigoriev I.V."/>
            <person name="Spatafora J.W."/>
            <person name="Magnuson J.K."/>
            <person name="Baker S.E."/>
            <person name="Pomraning K.R."/>
        </authorList>
    </citation>
    <scope>NUCLEOTIDE SEQUENCE [LARGE SCALE GENOMIC DNA]</scope>
    <source>
        <strain evidence="2 3">Phaff 52-87</strain>
    </source>
</reference>
<evidence type="ECO:0000259" key="1">
    <source>
        <dbReference type="Pfam" id="PF12766"/>
    </source>
</evidence>
<dbReference type="RefSeq" id="XP_064766918.1">
    <property type="nucleotide sequence ID" value="XM_064913261.1"/>
</dbReference>
<dbReference type="InterPro" id="IPR024624">
    <property type="entry name" value="Pyridox_Oxase_Alr4036_FMN-bd"/>
</dbReference>
<name>A0ABR1F251_9ASCO</name>
<evidence type="ECO:0000313" key="2">
    <source>
        <dbReference type="EMBL" id="KAK7203885.1"/>
    </source>
</evidence>
<sequence length="288" mass="31983">MSAHSHSHSNRNTGDPLMDTAAHHNLETVIAPWVSTFKSFLRSAAAKHNGQSSTAALDGPVDESNPAPSYPFTLSTVSVSEFTDERTGETKSFVRPHARTCMFRGFAFTPNSGILTVTTDKRMAKFDQIVRPLTHGAFEACFYFENDLVQFRIAGSCKLAFLNHSGEVYLSDPAKGTEEPADDSVASEFYKSWTVLSPAMKLSFCKPPPGAEFSQEHFEQLEKVEKATNNVRNGEEIPEEFMAEGKKNFVLIMCSPELVDFTNVSGIGQRILFERAGEYVWTFKEICP</sequence>
<dbReference type="PANTHER" id="PTHR28243:SF1">
    <property type="entry name" value="PYRIDOXAMINE 5'-PHOSPHATE OXIDASE ALR4036 FAMILY FMN-BINDING DOMAIN-CONTAINING PROTEIN"/>
    <property type="match status" value="1"/>
</dbReference>
<comment type="caution">
    <text evidence="2">The sequence shown here is derived from an EMBL/GenBank/DDBJ whole genome shotgun (WGS) entry which is preliminary data.</text>
</comment>
<accession>A0ABR1F251</accession>
<dbReference type="EMBL" id="JBBJBU010000010">
    <property type="protein sequence ID" value="KAK7203885.1"/>
    <property type="molecule type" value="Genomic_DNA"/>
</dbReference>
<organism evidence="2 3">
    <name type="scientific">Myxozyma melibiosi</name>
    <dbReference type="NCBI Taxonomy" id="54550"/>
    <lineage>
        <taxon>Eukaryota</taxon>
        <taxon>Fungi</taxon>
        <taxon>Dikarya</taxon>
        <taxon>Ascomycota</taxon>
        <taxon>Saccharomycotina</taxon>
        <taxon>Lipomycetes</taxon>
        <taxon>Lipomycetales</taxon>
        <taxon>Lipomycetaceae</taxon>
        <taxon>Myxozyma</taxon>
    </lineage>
</organism>
<protein>
    <submittedName>
        <fullName evidence="2">Pyridoxamine 5'-phosphate oxidase-domain-containing protein</fullName>
    </submittedName>
</protein>
<dbReference type="Proteomes" id="UP001498771">
    <property type="component" value="Unassembled WGS sequence"/>
</dbReference>
<dbReference type="Gene3D" id="2.30.110.10">
    <property type="entry name" value="Electron Transport, Fmn-binding Protein, Chain A"/>
    <property type="match status" value="1"/>
</dbReference>
<dbReference type="PANTHER" id="PTHR28243">
    <property type="entry name" value="AGL049CP"/>
    <property type="match status" value="1"/>
</dbReference>